<name>A0A401RDV2_CHIPU</name>
<organism evidence="2 3">
    <name type="scientific">Chiloscyllium punctatum</name>
    <name type="common">Brownbanded bambooshark</name>
    <name type="synonym">Hemiscyllium punctatum</name>
    <dbReference type="NCBI Taxonomy" id="137246"/>
    <lineage>
        <taxon>Eukaryota</taxon>
        <taxon>Metazoa</taxon>
        <taxon>Chordata</taxon>
        <taxon>Craniata</taxon>
        <taxon>Vertebrata</taxon>
        <taxon>Chondrichthyes</taxon>
        <taxon>Elasmobranchii</taxon>
        <taxon>Galeomorphii</taxon>
        <taxon>Galeoidea</taxon>
        <taxon>Orectolobiformes</taxon>
        <taxon>Hemiscylliidae</taxon>
        <taxon>Chiloscyllium</taxon>
    </lineage>
</organism>
<evidence type="ECO:0000256" key="1">
    <source>
        <dbReference type="SAM" id="MobiDB-lite"/>
    </source>
</evidence>
<feature type="non-terminal residue" evidence="2">
    <location>
        <position position="34"/>
    </location>
</feature>
<dbReference type="EMBL" id="BEZZ01007602">
    <property type="protein sequence ID" value="GCC16331.1"/>
    <property type="molecule type" value="Genomic_DNA"/>
</dbReference>
<feature type="compositionally biased region" description="Basic residues" evidence="1">
    <location>
        <begin position="1"/>
        <end position="11"/>
    </location>
</feature>
<evidence type="ECO:0000313" key="3">
    <source>
        <dbReference type="Proteomes" id="UP000287033"/>
    </source>
</evidence>
<dbReference type="AlphaFoldDB" id="A0A401RDV2"/>
<comment type="caution">
    <text evidence="2">The sequence shown here is derived from an EMBL/GenBank/DDBJ whole genome shotgun (WGS) entry which is preliminary data.</text>
</comment>
<evidence type="ECO:0000313" key="2">
    <source>
        <dbReference type="EMBL" id="GCC16331.1"/>
    </source>
</evidence>
<reference evidence="2 3" key="1">
    <citation type="journal article" date="2018" name="Nat. Ecol. Evol.">
        <title>Shark genomes provide insights into elasmobranch evolution and the origin of vertebrates.</title>
        <authorList>
            <person name="Hara Y"/>
            <person name="Yamaguchi K"/>
            <person name="Onimaru K"/>
            <person name="Kadota M"/>
            <person name="Koyanagi M"/>
            <person name="Keeley SD"/>
            <person name="Tatsumi K"/>
            <person name="Tanaka K"/>
            <person name="Motone F"/>
            <person name="Kageyama Y"/>
            <person name="Nozu R"/>
            <person name="Adachi N"/>
            <person name="Nishimura O"/>
            <person name="Nakagawa R"/>
            <person name="Tanegashima C"/>
            <person name="Kiyatake I"/>
            <person name="Matsumoto R"/>
            <person name="Murakumo K"/>
            <person name="Nishida K"/>
            <person name="Terakita A"/>
            <person name="Kuratani S"/>
            <person name="Sato K"/>
            <person name="Hyodo S Kuraku.S."/>
        </authorList>
    </citation>
    <scope>NUCLEOTIDE SEQUENCE [LARGE SCALE GENOMIC DNA]</scope>
</reference>
<proteinExistence type="predicted"/>
<dbReference type="Proteomes" id="UP000287033">
    <property type="component" value="Unassembled WGS sequence"/>
</dbReference>
<sequence>MPGARRPKARPRPGNGWRLDQGFRWSGIPGASPA</sequence>
<keyword evidence="3" id="KW-1185">Reference proteome</keyword>
<gene>
    <name evidence="2" type="ORF">chiPu_0022415</name>
</gene>
<protein>
    <submittedName>
        <fullName evidence="2">Uncharacterized protein</fullName>
    </submittedName>
</protein>
<accession>A0A401RDV2</accession>
<feature type="region of interest" description="Disordered" evidence="1">
    <location>
        <begin position="1"/>
        <end position="34"/>
    </location>
</feature>